<name>W6ZZZ1_9APIC</name>
<evidence type="ECO:0000313" key="2">
    <source>
        <dbReference type="EMBL" id="EUD66497.1"/>
    </source>
</evidence>
<dbReference type="EMBL" id="KI965471">
    <property type="protein sequence ID" value="EUD66497.1"/>
    <property type="molecule type" value="Genomic_DNA"/>
</dbReference>
<evidence type="ECO:0000313" key="3">
    <source>
        <dbReference type="Proteomes" id="UP000030640"/>
    </source>
</evidence>
<feature type="compositionally biased region" description="Polar residues" evidence="1">
    <location>
        <begin position="145"/>
        <end position="154"/>
    </location>
</feature>
<dbReference type="AlphaFoldDB" id="W6ZZZ1"/>
<dbReference type="Proteomes" id="UP000030640">
    <property type="component" value="Unassembled WGS sequence"/>
</dbReference>
<feature type="region of interest" description="Disordered" evidence="1">
    <location>
        <begin position="111"/>
        <end position="175"/>
    </location>
</feature>
<keyword evidence="3" id="KW-1185">Reference proteome</keyword>
<gene>
    <name evidence="2" type="ORF">C922_03131</name>
</gene>
<dbReference type="OrthoDB" id="370027at2759"/>
<proteinExistence type="predicted"/>
<evidence type="ECO:0000256" key="1">
    <source>
        <dbReference type="SAM" id="MobiDB-lite"/>
    </source>
</evidence>
<organism evidence="2 3">
    <name type="scientific">Plasmodium inui San Antonio 1</name>
    <dbReference type="NCBI Taxonomy" id="1237626"/>
    <lineage>
        <taxon>Eukaryota</taxon>
        <taxon>Sar</taxon>
        <taxon>Alveolata</taxon>
        <taxon>Apicomplexa</taxon>
        <taxon>Aconoidasida</taxon>
        <taxon>Haemosporida</taxon>
        <taxon>Plasmodiidae</taxon>
        <taxon>Plasmodium</taxon>
        <taxon>Plasmodium (Plasmodium)</taxon>
    </lineage>
</organism>
<sequence length="987" mass="112705">MAIGKVLTERACTKKWSHIYVEKEIHTRVNDLLNRIVYGRNKGVCLQGRREPHCTDRVRSPEDSNVKATSKWKCYDKIAVDLLKEYVREFHRRKKNCRFIICQGEKLPNEGKTVEGKQQRVKDTSDCANGRSVDKDGDVPMVQLTKHTNTSSLGKEQPEQPSKHPPDNNSSSRMNTTVNLNHLQYLWLKHTMLIFELLIGSNLRVEEKRNSQMTTTVLALLKRTLKAMPRDCPENGSARVDTLLSWAYLLSKVNMVDKELIIQMCHFFQNHLKTLTSINKFYLLSCMSSFHFLSKRFLRVGNYLQGYFYNLLKMELEGHHLQEGGVNVRVHRHAEHSEEGRKRTHAAARFVNGTDEPAARAANTAATTPAPHPSFCASEVCQVLFKQKKHLTHLDRTILKNVLNGEVAKYGKVTSPFFKFIVKLGDRDLQRFLFDRIIEHVELYEQGELNSVLGSFVKREGLGKKQQGELANGEIHQAGEQDEEFSTLVHILLEADLHSMNLKHVSYLYVYINRLLKKELRRTACWRKGKAKDEGDWVGRVATQEGGAQTSYSQNGYTGREQEGDINPFHPFEKILEGEDAHGGGGLPDGAPHGGNIPLMNQVNEKIILTLTEKMYYIKMNNIVTLLYNTCPIISPKQVAFLEVCFAHLMEEKYLTFNLAKVYRSVYHHFVHSGMDKSEKCQIYVSRAKCFKRSSIANAEDRSSTLAVTSQHEQKVEKIFRYLKERYYLKREQDLGDISTCTILLNVCHKFLLDMLVYSFHRSQGWGHSEWNEQSPGQERSPGDDQLRCSGAAAVLDLVQHIYTHLHFVIVTTQGGLEGRGVKEDSDGDGYDDGDHCDGDGYYDGDHFDGDRYDDGEERRPLRRKQFQLALLYGRNIVSDMGVYVDAVERAFRFWGSGENALRVGHLNTAPNRLNQIDRSGGNDMPKEITLNADPLCSFHDLQNDPIDVQKVRHLMHYVSYVCTSICERMGTVEGEKTSKRMLCRGG</sequence>
<reference evidence="2 3" key="1">
    <citation type="submission" date="2013-02" db="EMBL/GenBank/DDBJ databases">
        <title>The Genome Sequence of Plasmodium inui San Antonio 1.</title>
        <authorList>
            <consortium name="The Broad Institute Genome Sequencing Platform"/>
            <consortium name="The Broad Institute Genome Sequencing Center for Infectious Disease"/>
            <person name="Neafsey D."/>
            <person name="Cheeseman I."/>
            <person name="Volkman S."/>
            <person name="Adams J."/>
            <person name="Walker B."/>
            <person name="Young S.K."/>
            <person name="Zeng Q."/>
            <person name="Gargeya S."/>
            <person name="Fitzgerald M."/>
            <person name="Haas B."/>
            <person name="Abouelleil A."/>
            <person name="Alvarado L."/>
            <person name="Arachchi H.M."/>
            <person name="Berlin A.M."/>
            <person name="Chapman S.B."/>
            <person name="Dewar J."/>
            <person name="Goldberg J."/>
            <person name="Griggs A."/>
            <person name="Gujja S."/>
            <person name="Hansen M."/>
            <person name="Howarth C."/>
            <person name="Imamovic A."/>
            <person name="Larimer J."/>
            <person name="McCowan C."/>
            <person name="Murphy C."/>
            <person name="Neiman D."/>
            <person name="Pearson M."/>
            <person name="Priest M."/>
            <person name="Roberts A."/>
            <person name="Saif S."/>
            <person name="Shea T."/>
            <person name="Sisk P."/>
            <person name="Sykes S."/>
            <person name="Wortman J."/>
            <person name="Nusbaum C."/>
            <person name="Birren B."/>
        </authorList>
    </citation>
    <scope>NUCLEOTIDE SEQUENCE [LARGE SCALE GENOMIC DNA]</scope>
    <source>
        <strain evidence="2 3">San Antonio 1</strain>
    </source>
</reference>
<dbReference type="RefSeq" id="XP_008816945.1">
    <property type="nucleotide sequence ID" value="XM_008818723.1"/>
</dbReference>
<protein>
    <submittedName>
        <fullName evidence="2">Uncharacterized protein</fullName>
    </submittedName>
</protein>
<feature type="compositionally biased region" description="Basic and acidic residues" evidence="1">
    <location>
        <begin position="111"/>
        <end position="125"/>
    </location>
</feature>
<dbReference type="GeneID" id="20038405"/>
<feature type="compositionally biased region" description="Basic and acidic residues" evidence="1">
    <location>
        <begin position="156"/>
        <end position="166"/>
    </location>
</feature>
<dbReference type="VEuPathDB" id="PlasmoDB:C922_03131"/>
<accession>W6ZZZ1</accession>